<dbReference type="Proteomes" id="UP000011885">
    <property type="component" value="Unassembled WGS sequence"/>
</dbReference>
<accession>M5UBM0</accession>
<keyword evidence="2" id="KW-1185">Reference proteome</keyword>
<protein>
    <submittedName>
        <fullName evidence="1">Uncharacterized protein</fullName>
    </submittedName>
</protein>
<evidence type="ECO:0000313" key="2">
    <source>
        <dbReference type="Proteomes" id="UP000011885"/>
    </source>
</evidence>
<dbReference type="EMBL" id="ANOH01000223">
    <property type="protein sequence ID" value="EMI55236.1"/>
    <property type="molecule type" value="Genomic_DNA"/>
</dbReference>
<comment type="caution">
    <text evidence="1">The sequence shown here is derived from an EMBL/GenBank/DDBJ whole genome shotgun (WGS) entry which is preliminary data.</text>
</comment>
<organism evidence="1 2">
    <name type="scientific">Rhodopirellula sallentina SM41</name>
    <dbReference type="NCBI Taxonomy" id="1263870"/>
    <lineage>
        <taxon>Bacteria</taxon>
        <taxon>Pseudomonadati</taxon>
        <taxon>Planctomycetota</taxon>
        <taxon>Planctomycetia</taxon>
        <taxon>Pirellulales</taxon>
        <taxon>Pirellulaceae</taxon>
        <taxon>Rhodopirellula</taxon>
    </lineage>
</organism>
<dbReference type="AlphaFoldDB" id="M5UBM0"/>
<dbReference type="PATRIC" id="fig|1263870.3.peg.3473"/>
<sequence length="51" mass="6107">MHRRREFHVDDCWLDDRSENGCSEYVDFASWVRMTAIAIWLGEQDCAERVT</sequence>
<evidence type="ECO:0000313" key="1">
    <source>
        <dbReference type="EMBL" id="EMI55236.1"/>
    </source>
</evidence>
<name>M5UBM0_9BACT</name>
<gene>
    <name evidence="1" type="ORF">RSSM_03270</name>
</gene>
<reference evidence="1 2" key="1">
    <citation type="journal article" date="2013" name="Mar. Genomics">
        <title>Expression of sulfatases in Rhodopirellula baltica and the diversity of sulfatases in the genus Rhodopirellula.</title>
        <authorList>
            <person name="Wegner C.E."/>
            <person name="Richter-Heitmann T."/>
            <person name="Klindworth A."/>
            <person name="Klockow C."/>
            <person name="Richter M."/>
            <person name="Achstetter T."/>
            <person name="Glockner F.O."/>
            <person name="Harder J."/>
        </authorList>
    </citation>
    <scope>NUCLEOTIDE SEQUENCE [LARGE SCALE GENOMIC DNA]</scope>
    <source>
        <strain evidence="1 2">SM41</strain>
    </source>
</reference>
<proteinExistence type="predicted"/>